<feature type="binding site" evidence="20">
    <location>
        <position position="962"/>
    </location>
    <ligand>
        <name>ATP</name>
        <dbReference type="ChEBI" id="CHEBI:30616"/>
    </ligand>
</feature>
<dbReference type="OrthoDB" id="377733at2759"/>
<dbReference type="GO" id="GO:0016887">
    <property type="term" value="F:ATP hydrolysis activity"/>
    <property type="evidence" value="ECO:0007669"/>
    <property type="project" value="InterPro"/>
</dbReference>
<dbReference type="Pfam" id="PF13246">
    <property type="entry name" value="Cation_ATPase"/>
    <property type="match status" value="1"/>
</dbReference>
<feature type="binding site" evidence="21">
    <location>
        <position position="963"/>
    </location>
    <ligand>
        <name>Mg(2+)</name>
        <dbReference type="ChEBI" id="CHEBI:18420"/>
    </ligand>
</feature>
<dbReference type="SFLD" id="SFLDS00003">
    <property type="entry name" value="Haloacid_Dehalogenase"/>
    <property type="match status" value="1"/>
</dbReference>
<dbReference type="PRINTS" id="PR00119">
    <property type="entry name" value="CATATPASE"/>
</dbReference>
<name>A0A7M7PXE5_NASVI</name>
<dbReference type="EnsemblMetazoa" id="XM_031922264">
    <property type="protein sequence ID" value="XP_031778124"/>
    <property type="gene ID" value="LOC100115967"/>
</dbReference>
<feature type="binding site" evidence="20">
    <location>
        <position position="933"/>
    </location>
    <ligand>
        <name>ATP</name>
        <dbReference type="ChEBI" id="CHEBI:30616"/>
    </ligand>
</feature>
<evidence type="ECO:0000256" key="1">
    <source>
        <dbReference type="ARBA" id="ARBA00001946"/>
    </source>
</evidence>
<evidence type="ECO:0000256" key="18">
    <source>
        <dbReference type="ARBA" id="ARBA00051303"/>
    </source>
</evidence>
<evidence type="ECO:0000256" key="9">
    <source>
        <dbReference type="ARBA" id="ARBA00022723"/>
    </source>
</evidence>
<dbReference type="SFLD" id="SFLDF00027">
    <property type="entry name" value="p-type_atpase"/>
    <property type="match status" value="1"/>
</dbReference>
<feature type="binding site" evidence="20">
    <location>
        <position position="552"/>
    </location>
    <ligand>
        <name>ATP</name>
        <dbReference type="ChEBI" id="CHEBI:30616"/>
    </ligand>
</feature>
<evidence type="ECO:0000256" key="3">
    <source>
        <dbReference type="ARBA" id="ARBA00004236"/>
    </source>
</evidence>
<keyword evidence="12 21" id="KW-0460">Magnesium</keyword>
<keyword evidence="11 20" id="KW-0067">ATP-binding</keyword>
<dbReference type="Pfam" id="PF00122">
    <property type="entry name" value="E1-E2_ATPase"/>
    <property type="match status" value="1"/>
</dbReference>
<dbReference type="NCBIfam" id="TIGR01494">
    <property type="entry name" value="ATPase_P-type"/>
    <property type="match status" value="3"/>
</dbReference>
<feature type="binding site" evidence="20">
    <location>
        <position position="714"/>
    </location>
    <ligand>
        <name>ATP</name>
        <dbReference type="ChEBI" id="CHEBI:30616"/>
    </ligand>
</feature>
<dbReference type="FunFam" id="2.70.150.10:FF:000021">
    <property type="entry name" value="Phospholipid-transporting ATPase"/>
    <property type="match status" value="1"/>
</dbReference>
<dbReference type="CDD" id="cd02073">
    <property type="entry name" value="P-type_ATPase_APLT_Dnf-like"/>
    <property type="match status" value="1"/>
</dbReference>
<evidence type="ECO:0000256" key="11">
    <source>
        <dbReference type="ARBA" id="ARBA00022840"/>
    </source>
</evidence>
<feature type="region of interest" description="Disordered" evidence="23">
    <location>
        <begin position="110"/>
        <end position="172"/>
    </location>
</feature>
<dbReference type="Gene3D" id="3.40.50.1000">
    <property type="entry name" value="HAD superfamily/HAD-like"/>
    <property type="match status" value="1"/>
</dbReference>
<dbReference type="InterPro" id="IPR006539">
    <property type="entry name" value="P-type_ATPase_IV"/>
</dbReference>
<feature type="compositionally biased region" description="Low complexity" evidence="23">
    <location>
        <begin position="70"/>
        <end position="79"/>
    </location>
</feature>
<feature type="binding site" evidence="20">
    <location>
        <position position="844"/>
    </location>
    <ligand>
        <name>ATP</name>
        <dbReference type="ChEBI" id="CHEBI:30616"/>
    </ligand>
</feature>
<dbReference type="PANTHER" id="PTHR24092:SF150">
    <property type="entry name" value="PHOSPHOLIPID-TRANSPORTING ATPASE"/>
    <property type="match status" value="1"/>
</dbReference>
<dbReference type="CTD" id="36488"/>
<feature type="transmembrane region" description="Helical" evidence="22">
    <location>
        <begin position="1203"/>
        <end position="1224"/>
    </location>
</feature>
<dbReference type="SUPFAM" id="SSF81665">
    <property type="entry name" value="Calcium ATPase, transmembrane domain M"/>
    <property type="match status" value="1"/>
</dbReference>
<dbReference type="SMR" id="A0A7M7PXE5"/>
<dbReference type="SUPFAM" id="SSF81660">
    <property type="entry name" value="Metal cation-transporting ATPase, ATP-binding domain N"/>
    <property type="match status" value="1"/>
</dbReference>
<feature type="active site" description="4-aspartylphosphate intermediate" evidence="19">
    <location>
        <position position="550"/>
    </location>
</feature>
<feature type="binding site" evidence="20">
    <location>
        <position position="963"/>
    </location>
    <ligand>
        <name>ATP</name>
        <dbReference type="ChEBI" id="CHEBI:30616"/>
    </ligand>
</feature>
<dbReference type="InterPro" id="IPR018303">
    <property type="entry name" value="ATPase_P-typ_P_site"/>
</dbReference>
<dbReference type="PANTHER" id="PTHR24092">
    <property type="entry name" value="PROBABLE PHOSPHOLIPID-TRANSPORTING ATPASE"/>
    <property type="match status" value="1"/>
</dbReference>
<feature type="compositionally biased region" description="Polar residues" evidence="23">
    <location>
        <begin position="133"/>
        <end position="145"/>
    </location>
</feature>
<evidence type="ECO:0000259" key="25">
    <source>
        <dbReference type="Pfam" id="PF16209"/>
    </source>
</evidence>
<dbReference type="GO" id="GO:0005524">
    <property type="term" value="F:ATP binding"/>
    <property type="evidence" value="ECO:0007669"/>
    <property type="project" value="UniProtKB-UniRule"/>
</dbReference>
<feature type="compositionally biased region" description="Polar residues" evidence="23">
    <location>
        <begin position="21"/>
        <end position="36"/>
    </location>
</feature>
<dbReference type="RefSeq" id="XP_031778124.1">
    <property type="nucleotide sequence ID" value="XM_031922264.2"/>
</dbReference>
<evidence type="ECO:0000256" key="6">
    <source>
        <dbReference type="ARBA" id="ARBA00022475"/>
    </source>
</evidence>
<evidence type="ECO:0000256" key="12">
    <source>
        <dbReference type="ARBA" id="ARBA00022842"/>
    </source>
</evidence>
<keyword evidence="16 22" id="KW-0472">Membrane</keyword>
<dbReference type="InterPro" id="IPR044492">
    <property type="entry name" value="P_typ_ATPase_HD_dom"/>
</dbReference>
<dbReference type="FunCoup" id="A0A7M7PXE5">
    <property type="interactions" value="808"/>
</dbReference>
<comment type="cofactor">
    <cofactor evidence="1 21">
        <name>Mg(2+)</name>
        <dbReference type="ChEBI" id="CHEBI:18420"/>
    </cofactor>
</comment>
<feature type="domain" description="P-type ATPase A" evidence="24">
    <location>
        <begin position="270"/>
        <end position="332"/>
    </location>
</feature>
<feature type="transmembrane region" description="Helical" evidence="22">
    <location>
        <begin position="439"/>
        <end position="460"/>
    </location>
</feature>
<keyword evidence="13 22" id="KW-1278">Translocase</keyword>
<feature type="region of interest" description="Disordered" evidence="23">
    <location>
        <begin position="1"/>
        <end position="89"/>
    </location>
</feature>
<dbReference type="InterPro" id="IPR008250">
    <property type="entry name" value="ATPase_P-typ_transduc_dom_A_sf"/>
</dbReference>
<dbReference type="NCBIfam" id="TIGR01652">
    <property type="entry name" value="ATPase-Plipid"/>
    <property type="match status" value="1"/>
</dbReference>
<evidence type="ECO:0000256" key="19">
    <source>
        <dbReference type="PIRSR" id="PIRSR606539-1"/>
    </source>
</evidence>
<evidence type="ECO:0000256" key="7">
    <source>
        <dbReference type="ARBA" id="ARBA00022553"/>
    </source>
</evidence>
<feature type="binding site" evidence="20">
    <location>
        <position position="550"/>
    </location>
    <ligand>
        <name>ATP</name>
        <dbReference type="ChEBI" id="CHEBI:30616"/>
    </ligand>
</feature>
<dbReference type="Proteomes" id="UP000002358">
    <property type="component" value="Chromosome 1"/>
</dbReference>
<feature type="binding site" evidence="20">
    <location>
        <position position="650"/>
    </location>
    <ligand>
        <name>ATP</name>
        <dbReference type="ChEBI" id="CHEBI:30616"/>
    </ligand>
</feature>
<comment type="similarity">
    <text evidence="5 22">Belongs to the cation transport ATPase (P-type) (TC 3.A.3) family. Type IV subfamily.</text>
</comment>
<evidence type="ECO:0000259" key="24">
    <source>
        <dbReference type="Pfam" id="PF00122"/>
    </source>
</evidence>
<dbReference type="GeneID" id="100115967"/>
<evidence type="ECO:0000256" key="23">
    <source>
        <dbReference type="SAM" id="MobiDB-lite"/>
    </source>
</evidence>
<dbReference type="GO" id="GO:0000287">
    <property type="term" value="F:magnesium ion binding"/>
    <property type="evidence" value="ECO:0007669"/>
    <property type="project" value="UniProtKB-UniRule"/>
</dbReference>
<dbReference type="InterPro" id="IPR036412">
    <property type="entry name" value="HAD-like_sf"/>
</dbReference>
<comment type="subcellular location">
    <subcellularLocation>
        <location evidence="3">Cell membrane</location>
    </subcellularLocation>
    <subcellularLocation>
        <location evidence="4">Golgi apparatus</location>
    </subcellularLocation>
    <subcellularLocation>
        <location evidence="2 22">Membrane</location>
        <topology evidence="2 22">Multi-pass membrane protein</topology>
    </subcellularLocation>
</comment>
<dbReference type="Pfam" id="PF16209">
    <property type="entry name" value="PhoLip_ATPase_N"/>
    <property type="match status" value="1"/>
</dbReference>
<dbReference type="InterPro" id="IPR001757">
    <property type="entry name" value="P_typ_ATPase"/>
</dbReference>
<feature type="binding site" evidence="20">
    <location>
        <position position="843"/>
    </location>
    <ligand>
        <name>ATP</name>
        <dbReference type="ChEBI" id="CHEBI:30616"/>
    </ligand>
</feature>
<feature type="binding site" evidence="21">
    <location>
        <position position="552"/>
    </location>
    <ligand>
        <name>Mg(2+)</name>
        <dbReference type="ChEBI" id="CHEBI:18420"/>
    </ligand>
</feature>
<feature type="transmembrane region" description="Helical" evidence="22">
    <location>
        <begin position="481"/>
        <end position="500"/>
    </location>
</feature>
<dbReference type="InterPro" id="IPR023214">
    <property type="entry name" value="HAD_sf"/>
</dbReference>
<dbReference type="Gene3D" id="3.40.1110.10">
    <property type="entry name" value="Calcium-transporting ATPase, cytoplasmic domain N"/>
    <property type="match status" value="1"/>
</dbReference>
<evidence type="ECO:0000256" key="2">
    <source>
        <dbReference type="ARBA" id="ARBA00004141"/>
    </source>
</evidence>
<keyword evidence="7" id="KW-0597">Phosphoprotein</keyword>
<dbReference type="Gene3D" id="2.70.150.10">
    <property type="entry name" value="Calcium-transporting ATPase, cytoplasmic transduction domain A"/>
    <property type="match status" value="1"/>
</dbReference>
<dbReference type="GO" id="GO:0005886">
    <property type="term" value="C:plasma membrane"/>
    <property type="evidence" value="ECO:0007669"/>
    <property type="project" value="UniProtKB-SubCell"/>
</dbReference>
<dbReference type="InterPro" id="IPR023298">
    <property type="entry name" value="ATPase_P-typ_TM_dom_sf"/>
</dbReference>
<evidence type="ECO:0000256" key="16">
    <source>
        <dbReference type="ARBA" id="ARBA00023136"/>
    </source>
</evidence>
<evidence type="ECO:0000256" key="15">
    <source>
        <dbReference type="ARBA" id="ARBA00023034"/>
    </source>
</evidence>
<feature type="binding site" evidence="20">
    <location>
        <position position="845"/>
    </location>
    <ligand>
        <name>ATP</name>
        <dbReference type="ChEBI" id="CHEBI:30616"/>
    </ligand>
</feature>
<feature type="binding site" evidence="20">
    <location>
        <position position="691"/>
    </location>
    <ligand>
        <name>ATP</name>
        <dbReference type="ChEBI" id="CHEBI:30616"/>
    </ligand>
</feature>
<keyword evidence="28" id="KW-1185">Reference proteome</keyword>
<accession>A0A7M7PXE5</accession>
<dbReference type="Pfam" id="PF16212">
    <property type="entry name" value="PhoLip_ATPase_C"/>
    <property type="match status" value="1"/>
</dbReference>
<evidence type="ECO:0000256" key="22">
    <source>
        <dbReference type="RuleBase" id="RU362033"/>
    </source>
</evidence>
<dbReference type="FunFam" id="3.40.50.1000:FF:000010">
    <property type="entry name" value="Phospholipid-transporting ATPase"/>
    <property type="match status" value="1"/>
</dbReference>
<keyword evidence="14 22" id="KW-1133">Transmembrane helix</keyword>
<proteinExistence type="inferred from homology"/>
<protein>
    <recommendedName>
        <fullName evidence="22">Phospholipid-transporting ATPase</fullName>
        <ecNumber evidence="22">7.6.2.1</ecNumber>
    </recommendedName>
</protein>
<dbReference type="GO" id="GO:0140326">
    <property type="term" value="F:ATPase-coupled intramembrane lipid transporter activity"/>
    <property type="evidence" value="ECO:0007669"/>
    <property type="project" value="UniProtKB-EC"/>
</dbReference>
<keyword evidence="9 21" id="KW-0479">Metal-binding</keyword>
<feature type="binding site" evidence="21">
    <location>
        <position position="550"/>
    </location>
    <ligand>
        <name>Mg(2+)</name>
        <dbReference type="ChEBI" id="CHEBI:18420"/>
    </ligand>
</feature>
<dbReference type="PROSITE" id="PS00154">
    <property type="entry name" value="ATPASE_E1_E2"/>
    <property type="match status" value="1"/>
</dbReference>
<reference evidence="27" key="1">
    <citation type="submission" date="2021-01" db="UniProtKB">
        <authorList>
            <consortium name="EnsemblMetazoa"/>
        </authorList>
    </citation>
    <scope>IDENTIFICATION</scope>
</reference>
<feature type="compositionally biased region" description="Pro residues" evidence="23">
    <location>
        <begin position="37"/>
        <end position="46"/>
    </location>
</feature>
<comment type="catalytic activity">
    <reaction evidence="17 22">
        <text>ATP + H2O + phospholipidSide 1 = ADP + phosphate + phospholipidSide 2.</text>
        <dbReference type="EC" id="7.6.2.1"/>
    </reaction>
</comment>
<evidence type="ECO:0000313" key="28">
    <source>
        <dbReference type="Proteomes" id="UP000002358"/>
    </source>
</evidence>
<keyword evidence="6" id="KW-1003">Cell membrane</keyword>
<evidence type="ECO:0000256" key="14">
    <source>
        <dbReference type="ARBA" id="ARBA00022989"/>
    </source>
</evidence>
<dbReference type="SUPFAM" id="SSF81653">
    <property type="entry name" value="Calcium ATPase, transduction domain A"/>
    <property type="match status" value="1"/>
</dbReference>
<sequence length="1358" mass="152237">MSRANSPIDNYGTFSAPAPEMQSSSRGSAAGQRQPQSPGPMRPFTPPDLSSIPHMDEASQQLGDRSHNGETTTQAAEEQPTSGPYIVGSPIDLGAIDNVDSINLRLGPLQRRSTKRKNRSAAAGEQQHIELQESVNDQSPTSTGLPGTGRAENGGSSLDQSTGGGGHGTGDIQDERVVFVNAPHQPATYRNNHISTAKYSLLSFIPSFLFEQFRRYSNCFFLFIALMQQIPDVSPTGRYTTLVPLIFILSVSALKEIVEDIKRHRADDEINKREVEVLRDGRWQWIQWKTVTVGDVVKVHNNNFFPADLILLSSSEPQAMSFIETANLDGETNLKIRQAHPDTANLLDTVELMNFRANIQCEPPNRHLYEFNGILRETNKPSVPLGPDQLLLRGAMLRNTRWVFGVVIYTGHDTKLMQNNTSTAPLKRSTLDRLINTQILMLFFILLLLCLLSAIFNILWTNANHTGLWYLGLNEAKTKNFAFNLLTFIILFNNLIPISLQVTLEVVRFVQATFINMDIEMYHPETDTPAMARTSNLNEELGMVRYVFTDKTGTLTRNVMEYKRCSIAGKMYDLPTPSISNGEASEMDSELIQDILQGRPKNASQSSSSKKVKHAAILHEFMVMLSVCHTVIPEKFEDGSIIYHAASPDERALVDGASKFGYVFDSRTPHFVEILALGERQRYEILNVIEFTSARKRMSVIVRTPSGQIKIFCKGADSVIYERLAPKTPDEDNTGPQQQQSILDDFRDATLQHLEAFATEGLRTLCFAAADIPDNRYNWWKEIYDKANMNLSNKEEKVAEAADLIETKLTLLGATAIEDQLQDQVPETIESLIQADIRVWVLTGDKQETAINIGYSCRLITQPMPLIIINEGSLDKTREVIIQHCLDFGQDLKCQNDVGLVIDGNSLKYALSCDLRRDFLDLCTSCKVVICCRVSPMQKAEVVDLVTTNTKAVTLAIGDGANDVAMIQKAHIGIGISGVEGLQAACASDYSIAQFRFLKRLLFVHGSWNYSRMCKLILYSFYKNICLYVIELWFAIYSGWSGQILFERWSIGLYNVVFTAAPPLAIGLFDKVCSAETHLAHPSLYAAKNATESTFNIKVFWIWIFNALLHSALLYWLSLLALKQDVIWGNGRDGGYLVLGNVVYTYVVVTVCGKAGLITNSWTWVTHLATWGSIILWFLFILIYSNFWPVINVGAVMLGNDRMLFSSPVFWLGLILIPLAVLLLDVTVKTVKNTVWKSLTEAAREQEIRKSDPGDIFHAQDYRSSCSKRTIIYHSYENLFSMQLECYYYRIENDSHQEHRLVGQVVQEARKPTFFQAEVAALLHPSTAGSDPATSFIRQSRDPEALSQYIIPILPTIT</sequence>
<feature type="binding site" evidence="21">
    <location>
        <position position="959"/>
    </location>
    <ligand>
        <name>Mg(2+)</name>
        <dbReference type="ChEBI" id="CHEBI:18420"/>
    </ligand>
</feature>
<evidence type="ECO:0000256" key="4">
    <source>
        <dbReference type="ARBA" id="ARBA00004555"/>
    </source>
</evidence>
<dbReference type="InterPro" id="IPR032630">
    <property type="entry name" value="P_typ_ATPase_c"/>
</dbReference>
<evidence type="ECO:0000259" key="26">
    <source>
        <dbReference type="Pfam" id="PF16212"/>
    </source>
</evidence>
<comment type="catalytic activity">
    <reaction evidence="18">
        <text>a 1,2-diacyl-sn-glycero-3-phospho-L-serine(out) + ATP + H2O = a 1,2-diacyl-sn-glycero-3-phospho-L-serine(in) + ADP + phosphate + H(+)</text>
        <dbReference type="Rhea" id="RHEA:38567"/>
        <dbReference type="ChEBI" id="CHEBI:15377"/>
        <dbReference type="ChEBI" id="CHEBI:15378"/>
        <dbReference type="ChEBI" id="CHEBI:30616"/>
        <dbReference type="ChEBI" id="CHEBI:43474"/>
        <dbReference type="ChEBI" id="CHEBI:57262"/>
        <dbReference type="ChEBI" id="CHEBI:456216"/>
    </reaction>
    <physiologicalReaction direction="left-to-right" evidence="18">
        <dbReference type="Rhea" id="RHEA:38568"/>
    </physiologicalReaction>
</comment>
<dbReference type="FunFam" id="3.40.1110.10:FF:000035">
    <property type="entry name" value="Phospholipid-transporting ATPase"/>
    <property type="match status" value="1"/>
</dbReference>
<dbReference type="GO" id="GO:0045332">
    <property type="term" value="P:phospholipid translocation"/>
    <property type="evidence" value="ECO:0007669"/>
    <property type="project" value="TreeGrafter"/>
</dbReference>
<feature type="transmembrane region" description="Helical" evidence="22">
    <location>
        <begin position="1021"/>
        <end position="1040"/>
    </location>
</feature>
<dbReference type="InParanoid" id="A0A7M7PXE5"/>
<dbReference type="SFLD" id="SFLDG00002">
    <property type="entry name" value="C1.7:_P-type_atpase_like"/>
    <property type="match status" value="1"/>
</dbReference>
<dbReference type="InterPro" id="IPR059000">
    <property type="entry name" value="ATPase_P-type_domA"/>
</dbReference>
<feature type="binding site" evidence="20">
    <location>
        <position position="763"/>
    </location>
    <ligand>
        <name>ATP</name>
        <dbReference type="ChEBI" id="CHEBI:30616"/>
    </ligand>
</feature>
<dbReference type="EC" id="7.6.2.1" evidence="22"/>
<dbReference type="SUPFAM" id="SSF56784">
    <property type="entry name" value="HAD-like"/>
    <property type="match status" value="1"/>
</dbReference>
<evidence type="ECO:0000313" key="27">
    <source>
        <dbReference type="EnsemblMetazoa" id="XP_031778124"/>
    </source>
</evidence>
<evidence type="ECO:0000256" key="5">
    <source>
        <dbReference type="ARBA" id="ARBA00008109"/>
    </source>
</evidence>
<dbReference type="InterPro" id="IPR032631">
    <property type="entry name" value="P-type_ATPase_N"/>
</dbReference>
<feature type="transmembrane region" description="Helical" evidence="22">
    <location>
        <begin position="1134"/>
        <end position="1157"/>
    </location>
</feature>
<keyword evidence="8 22" id="KW-0812">Transmembrane</keyword>
<dbReference type="GO" id="GO:0005802">
    <property type="term" value="C:trans-Golgi network"/>
    <property type="evidence" value="ECO:0007669"/>
    <property type="project" value="TreeGrafter"/>
</dbReference>
<evidence type="ECO:0000256" key="10">
    <source>
        <dbReference type="ARBA" id="ARBA00022741"/>
    </source>
</evidence>
<dbReference type="InterPro" id="IPR023299">
    <property type="entry name" value="ATPase_P-typ_cyto_dom_N"/>
</dbReference>
<evidence type="ECO:0000256" key="8">
    <source>
        <dbReference type="ARBA" id="ARBA00022692"/>
    </source>
</evidence>
<feature type="binding site" evidence="20">
    <location>
        <position position="551"/>
    </location>
    <ligand>
        <name>ATP</name>
        <dbReference type="ChEBI" id="CHEBI:30616"/>
    </ligand>
</feature>
<feature type="transmembrane region" description="Helical" evidence="22">
    <location>
        <begin position="1169"/>
        <end position="1191"/>
    </location>
</feature>
<keyword evidence="10 20" id="KW-0547">Nucleotide-binding</keyword>
<feature type="domain" description="P-type ATPase N-terminal" evidence="25">
    <location>
        <begin position="179"/>
        <end position="242"/>
    </location>
</feature>
<feature type="transmembrane region" description="Helical" evidence="22">
    <location>
        <begin position="1100"/>
        <end position="1122"/>
    </location>
</feature>
<evidence type="ECO:0000256" key="20">
    <source>
        <dbReference type="PIRSR" id="PIRSR606539-2"/>
    </source>
</evidence>
<keyword evidence="15" id="KW-0333">Golgi apparatus</keyword>
<feature type="binding site" evidence="20">
    <location>
        <position position="939"/>
    </location>
    <ligand>
        <name>ATP</name>
        <dbReference type="ChEBI" id="CHEBI:30616"/>
    </ligand>
</feature>
<feature type="domain" description="P-type ATPase C-terminal" evidence="26">
    <location>
        <begin position="985"/>
        <end position="1237"/>
    </location>
</feature>
<evidence type="ECO:0000256" key="21">
    <source>
        <dbReference type="PIRSR" id="PIRSR606539-3"/>
    </source>
</evidence>
<evidence type="ECO:0000256" key="17">
    <source>
        <dbReference type="ARBA" id="ARBA00034036"/>
    </source>
</evidence>
<organism evidence="27 28">
    <name type="scientific">Nasonia vitripennis</name>
    <name type="common">Parasitic wasp</name>
    <dbReference type="NCBI Taxonomy" id="7425"/>
    <lineage>
        <taxon>Eukaryota</taxon>
        <taxon>Metazoa</taxon>
        <taxon>Ecdysozoa</taxon>
        <taxon>Arthropoda</taxon>
        <taxon>Hexapoda</taxon>
        <taxon>Insecta</taxon>
        <taxon>Pterygota</taxon>
        <taxon>Neoptera</taxon>
        <taxon>Endopterygota</taxon>
        <taxon>Hymenoptera</taxon>
        <taxon>Apocrita</taxon>
        <taxon>Proctotrupomorpha</taxon>
        <taxon>Chalcidoidea</taxon>
        <taxon>Pteromalidae</taxon>
        <taxon>Pteromalinae</taxon>
        <taxon>Nasonia</taxon>
    </lineage>
</organism>
<evidence type="ECO:0000256" key="13">
    <source>
        <dbReference type="ARBA" id="ARBA00022967"/>
    </source>
</evidence>